<dbReference type="GO" id="GO:0005886">
    <property type="term" value="C:plasma membrane"/>
    <property type="evidence" value="ECO:0007669"/>
    <property type="project" value="TreeGrafter"/>
</dbReference>
<protein>
    <submittedName>
        <fullName evidence="2">Na+/melibiose symporter</fullName>
    </submittedName>
</protein>
<dbReference type="GO" id="GO:0015293">
    <property type="term" value="F:symporter activity"/>
    <property type="evidence" value="ECO:0007669"/>
    <property type="project" value="InterPro"/>
</dbReference>
<feature type="transmembrane region" description="Helical" evidence="1">
    <location>
        <begin position="169"/>
        <end position="188"/>
    </location>
</feature>
<evidence type="ECO:0000313" key="2">
    <source>
        <dbReference type="EMBL" id="SNT25357.1"/>
    </source>
</evidence>
<dbReference type="InterPro" id="IPR036259">
    <property type="entry name" value="MFS_trans_sf"/>
</dbReference>
<feature type="transmembrane region" description="Helical" evidence="1">
    <location>
        <begin position="97"/>
        <end position="115"/>
    </location>
</feature>
<dbReference type="PANTHER" id="PTHR11328:SF24">
    <property type="entry name" value="MAJOR FACILITATOR SUPERFAMILY (MFS) PROFILE DOMAIN-CONTAINING PROTEIN"/>
    <property type="match status" value="1"/>
</dbReference>
<gene>
    <name evidence="2" type="ORF">SAMN05421642_11233</name>
</gene>
<keyword evidence="3" id="KW-1185">Reference proteome</keyword>
<dbReference type="SUPFAM" id="SSF103473">
    <property type="entry name" value="MFS general substrate transporter"/>
    <property type="match status" value="1"/>
</dbReference>
<evidence type="ECO:0000256" key="1">
    <source>
        <dbReference type="SAM" id="Phobius"/>
    </source>
</evidence>
<dbReference type="AlphaFoldDB" id="A0A239L430"/>
<feature type="transmembrane region" description="Helical" evidence="1">
    <location>
        <begin position="260"/>
        <end position="279"/>
    </location>
</feature>
<feature type="transmembrane region" description="Helical" evidence="1">
    <location>
        <begin position="226"/>
        <end position="248"/>
    </location>
</feature>
<feature type="transmembrane region" description="Helical" evidence="1">
    <location>
        <begin position="33"/>
        <end position="52"/>
    </location>
</feature>
<dbReference type="EMBL" id="FZOW01000012">
    <property type="protein sequence ID" value="SNT25357.1"/>
    <property type="molecule type" value="Genomic_DNA"/>
</dbReference>
<accession>A0A239L430</accession>
<feature type="transmembrane region" description="Helical" evidence="1">
    <location>
        <begin position="136"/>
        <end position="157"/>
    </location>
</feature>
<dbReference type="Proteomes" id="UP000198327">
    <property type="component" value="Unassembled WGS sequence"/>
</dbReference>
<keyword evidence="1" id="KW-0812">Transmembrane</keyword>
<feature type="transmembrane region" description="Helical" evidence="1">
    <location>
        <begin position="357"/>
        <end position="381"/>
    </location>
</feature>
<dbReference type="Pfam" id="PF13347">
    <property type="entry name" value="MFS_2"/>
    <property type="match status" value="1"/>
</dbReference>
<feature type="transmembrane region" description="Helical" evidence="1">
    <location>
        <begin position="314"/>
        <end position="336"/>
    </location>
</feature>
<dbReference type="OrthoDB" id="3717977at2"/>
<proteinExistence type="predicted"/>
<feature type="transmembrane region" description="Helical" evidence="1">
    <location>
        <begin position="7"/>
        <end position="27"/>
    </location>
</feature>
<feature type="transmembrane region" description="Helical" evidence="1">
    <location>
        <begin position="73"/>
        <end position="91"/>
    </location>
</feature>
<keyword evidence="1" id="KW-0472">Membrane</keyword>
<keyword evidence="1" id="KW-1133">Transmembrane helix</keyword>
<feature type="transmembrane region" description="Helical" evidence="1">
    <location>
        <begin position="286"/>
        <end position="308"/>
    </location>
</feature>
<sequence length="432" mass="44783">MTAGYGAGSLGTGGFAALPGLVLAYYLTDTLGVAAAIASLVLVVPKIWDVALGPLVGALSDRRSATTGSRSRGMLFGAVAMPILFVLTFAPPVGLAPAVWVFVFFLLAATVYSFFQVPYIALPTELFTRSTDRTRLVSVRIAVLAAAILLVGGGGPAVRDAAGGGPRGYLLMAVAAALVMGVGMVVTVRFTHEKSVTRAGDVTGSIWSQYREGLGAVRSTPSFRNLLIVFVVQALAVAILLAGAQYLATYVLGDESALTGLFLAVVGPALLVMPAWYRLGLRYGRMFGYVVASLLFVCAALSFVGTLWSPGSWVYISAAVAGVGYAGMQVFPLALLPDTVEDDAALTGRSRAGALSGVWTAAETGGQALGPAIFLLMLAFVDFRSSRTDEVVVQPDSVVPGIVMGCSVIPGVLVLVSLAALRHFRVPQEAAV</sequence>
<dbReference type="PANTHER" id="PTHR11328">
    <property type="entry name" value="MAJOR FACILITATOR SUPERFAMILY DOMAIN-CONTAINING PROTEIN"/>
    <property type="match status" value="1"/>
</dbReference>
<feature type="transmembrane region" description="Helical" evidence="1">
    <location>
        <begin position="401"/>
        <end position="421"/>
    </location>
</feature>
<dbReference type="Gene3D" id="1.20.1250.20">
    <property type="entry name" value="MFS general substrate transporter like domains"/>
    <property type="match status" value="1"/>
</dbReference>
<dbReference type="GO" id="GO:0008643">
    <property type="term" value="P:carbohydrate transport"/>
    <property type="evidence" value="ECO:0007669"/>
    <property type="project" value="InterPro"/>
</dbReference>
<evidence type="ECO:0000313" key="3">
    <source>
        <dbReference type="Proteomes" id="UP000198327"/>
    </source>
</evidence>
<dbReference type="InterPro" id="IPR039672">
    <property type="entry name" value="MFS_2"/>
</dbReference>
<organism evidence="2 3">
    <name type="scientific">Rhodococcoides kyotonense</name>
    <dbReference type="NCBI Taxonomy" id="398843"/>
    <lineage>
        <taxon>Bacteria</taxon>
        <taxon>Bacillati</taxon>
        <taxon>Actinomycetota</taxon>
        <taxon>Actinomycetes</taxon>
        <taxon>Mycobacteriales</taxon>
        <taxon>Nocardiaceae</taxon>
        <taxon>Rhodococcoides</taxon>
    </lineage>
</organism>
<reference evidence="3" key="1">
    <citation type="submission" date="2017-06" db="EMBL/GenBank/DDBJ databases">
        <authorList>
            <person name="Varghese N."/>
            <person name="Submissions S."/>
        </authorList>
    </citation>
    <scope>NUCLEOTIDE SEQUENCE [LARGE SCALE GENOMIC DNA]</scope>
    <source>
        <strain evidence="3">JCM 23211</strain>
    </source>
</reference>
<name>A0A239L430_9NOCA</name>